<feature type="chain" id="PRO_5001520104" description="Single domain-containing protein" evidence="1">
    <location>
        <begin position="21"/>
        <end position="101"/>
    </location>
</feature>
<keyword evidence="1" id="KW-0732">Signal</keyword>
<name>A0A023FQT6_AMBCJ</name>
<proteinExistence type="evidence at transcript level"/>
<dbReference type="AlphaFoldDB" id="A0A023FQT6"/>
<accession>A0A023FQT6</accession>
<reference evidence="2" key="1">
    <citation type="submission" date="2014-03" db="EMBL/GenBank/DDBJ databases">
        <title>The sialotranscriptome of Amblyomma triste, Amblyomma parvum and Amblyomma cajennense ticks, uncovered by 454-based RNA-seq.</title>
        <authorList>
            <person name="Garcia G.R."/>
            <person name="Gardinassi L.G."/>
            <person name="Ribeiro J.M."/>
            <person name="Anatriello E."/>
            <person name="Ferreira B.R."/>
            <person name="Moreira H.N."/>
            <person name="Mafra C."/>
            <person name="Olegario M.M."/>
            <person name="Szabo P.J."/>
            <person name="Miranda-Santos I.K."/>
            <person name="Maruyama S.R."/>
        </authorList>
    </citation>
    <scope>NUCLEOTIDE SEQUENCE</scope>
    <source>
        <strain evidence="2">Uberlandia</strain>
        <tissue evidence="2">Salivary glands</tissue>
    </source>
</reference>
<evidence type="ECO:0000313" key="2">
    <source>
        <dbReference type="EMBL" id="JAC23709.1"/>
    </source>
</evidence>
<evidence type="ECO:0000256" key="1">
    <source>
        <dbReference type="SAM" id="SignalP"/>
    </source>
</evidence>
<dbReference type="EMBL" id="GBBK01000773">
    <property type="protein sequence ID" value="JAC23709.1"/>
    <property type="molecule type" value="mRNA"/>
</dbReference>
<feature type="signal peptide" evidence="1">
    <location>
        <begin position="1"/>
        <end position="20"/>
    </location>
</feature>
<sequence>MVKILILAIALTACIALGEGRRVNVTSLQFINGTSCIYQGYTLQRGEIKYPSDYCERWQCYPKKKILAVRGCNIGRQYESCFHHTSGGFWPYCCNYYKPYC</sequence>
<protein>
    <recommendedName>
        <fullName evidence="3">Single domain-containing protein</fullName>
    </recommendedName>
</protein>
<organism evidence="2">
    <name type="scientific">Amblyomma cajennense</name>
    <name type="common">Cayenne tick</name>
    <name type="synonym">Acarus cajennensis</name>
    <dbReference type="NCBI Taxonomy" id="34607"/>
    <lineage>
        <taxon>Eukaryota</taxon>
        <taxon>Metazoa</taxon>
        <taxon>Ecdysozoa</taxon>
        <taxon>Arthropoda</taxon>
        <taxon>Chelicerata</taxon>
        <taxon>Arachnida</taxon>
        <taxon>Acari</taxon>
        <taxon>Parasitiformes</taxon>
        <taxon>Ixodida</taxon>
        <taxon>Ixodoidea</taxon>
        <taxon>Ixodidae</taxon>
        <taxon>Amblyomminae</taxon>
        <taxon>Amblyomma</taxon>
    </lineage>
</organism>
<evidence type="ECO:0008006" key="3">
    <source>
        <dbReference type="Google" id="ProtNLM"/>
    </source>
</evidence>